<dbReference type="Pfam" id="PF00012">
    <property type="entry name" value="HSP70"/>
    <property type="match status" value="1"/>
</dbReference>
<comment type="caution">
    <text evidence="3">The sequence shown here is derived from an EMBL/GenBank/DDBJ whole genome shotgun (WGS) entry which is preliminary data.</text>
</comment>
<dbReference type="InterPro" id="IPR013126">
    <property type="entry name" value="Hsp_70_fam"/>
</dbReference>
<dbReference type="CDD" id="cd10170">
    <property type="entry name" value="ASKHA_NBD_HSP70"/>
    <property type="match status" value="1"/>
</dbReference>
<proteinExistence type="predicted"/>
<keyword evidence="1" id="KW-0547">Nucleotide-binding</keyword>
<dbReference type="Gene3D" id="3.30.420.40">
    <property type="match status" value="1"/>
</dbReference>
<dbReference type="PRINTS" id="PR00301">
    <property type="entry name" value="HEATSHOCK70"/>
</dbReference>
<evidence type="ECO:0000256" key="1">
    <source>
        <dbReference type="ARBA" id="ARBA00022741"/>
    </source>
</evidence>
<organism evidence="3 4">
    <name type="scientific">Humicola insolens</name>
    <name type="common">Soft-rot fungus</name>
    <dbReference type="NCBI Taxonomy" id="85995"/>
    <lineage>
        <taxon>Eukaryota</taxon>
        <taxon>Fungi</taxon>
        <taxon>Dikarya</taxon>
        <taxon>Ascomycota</taxon>
        <taxon>Pezizomycotina</taxon>
        <taxon>Sordariomycetes</taxon>
        <taxon>Sordariomycetidae</taxon>
        <taxon>Sordariales</taxon>
        <taxon>Chaetomiaceae</taxon>
        <taxon>Mycothermus</taxon>
    </lineage>
</organism>
<evidence type="ECO:0000313" key="3">
    <source>
        <dbReference type="EMBL" id="KAL1835623.1"/>
    </source>
</evidence>
<dbReference type="Proteomes" id="UP001583172">
    <property type="component" value="Unassembled WGS sequence"/>
</dbReference>
<keyword evidence="4" id="KW-1185">Reference proteome</keyword>
<dbReference type="SUPFAM" id="SSF53067">
    <property type="entry name" value="Actin-like ATPase domain"/>
    <property type="match status" value="2"/>
</dbReference>
<evidence type="ECO:0000256" key="2">
    <source>
        <dbReference type="ARBA" id="ARBA00022840"/>
    </source>
</evidence>
<evidence type="ECO:0000313" key="4">
    <source>
        <dbReference type="Proteomes" id="UP001583172"/>
    </source>
</evidence>
<gene>
    <name evidence="3" type="ORF">VTJ49DRAFT_6307</name>
</gene>
<evidence type="ECO:0008006" key="5">
    <source>
        <dbReference type="Google" id="ProtNLM"/>
    </source>
</evidence>
<keyword evidence="2" id="KW-0067">ATP-binding</keyword>
<dbReference type="EMBL" id="JAZGSY010000586">
    <property type="protein sequence ID" value="KAL1835623.1"/>
    <property type="molecule type" value="Genomic_DNA"/>
</dbReference>
<protein>
    <recommendedName>
        <fullName evidence="5">Actin-like ATPase domain-containing protein</fullName>
    </recommendedName>
</protein>
<dbReference type="InterPro" id="IPR043129">
    <property type="entry name" value="ATPase_NBD"/>
</dbReference>
<dbReference type="PANTHER" id="PTHR14187">
    <property type="entry name" value="ALPHA KINASE/ELONGATION FACTOR 2 KINASE"/>
    <property type="match status" value="1"/>
</dbReference>
<dbReference type="PANTHER" id="PTHR14187:SF5">
    <property type="entry name" value="HEAT SHOCK 70 KDA PROTEIN 12A"/>
    <property type="match status" value="1"/>
</dbReference>
<reference evidence="3 4" key="1">
    <citation type="journal article" date="2024" name="Commun. Biol.">
        <title>Comparative genomic analysis of thermophilic fungi reveals convergent evolutionary adaptations and gene losses.</title>
        <authorList>
            <person name="Steindorff A.S."/>
            <person name="Aguilar-Pontes M.V."/>
            <person name="Robinson A.J."/>
            <person name="Andreopoulos B."/>
            <person name="LaButti K."/>
            <person name="Kuo A."/>
            <person name="Mondo S."/>
            <person name="Riley R."/>
            <person name="Otillar R."/>
            <person name="Haridas S."/>
            <person name="Lipzen A."/>
            <person name="Grimwood J."/>
            <person name="Schmutz J."/>
            <person name="Clum A."/>
            <person name="Reid I.D."/>
            <person name="Moisan M.C."/>
            <person name="Butler G."/>
            <person name="Nguyen T.T.M."/>
            <person name="Dewar K."/>
            <person name="Conant G."/>
            <person name="Drula E."/>
            <person name="Henrissat B."/>
            <person name="Hansel C."/>
            <person name="Singer S."/>
            <person name="Hutchinson M.I."/>
            <person name="de Vries R.P."/>
            <person name="Natvig D.O."/>
            <person name="Powell A.J."/>
            <person name="Tsang A."/>
            <person name="Grigoriev I.V."/>
        </authorList>
    </citation>
    <scope>NUCLEOTIDE SEQUENCE [LARGE SCALE GENOMIC DNA]</scope>
    <source>
        <strain evidence="3 4">CBS 620.91</strain>
    </source>
</reference>
<name>A0ABR3V2V9_HUMIN</name>
<sequence length="580" mass="65373">MSSPKKEQTGNTVIVGIDFGTTYSGVAFTWSNKIERMEVITSWDSDLHSTSDEEKTPTAISYNSKGEVSWGYSIPFEPEQGKWFKLLLIDEKDLPDEIRGSTKLKEAREYLKKHNKTPISVIAEYLRLLWNHCNQRIIETVSRAVVNYSKFHIVITVPAIWPQYARVRMREAAKDAGMLTKRIAGETRLDIISEPEAAALATLSDMEGRCDVQVGDTFVVADCGGGTTDIISYEVINISPMAVKECVQGQGGLCGAVFVDEAFVQILKKKFGQKAWDKMEGRSRHRIIHDEWEHGIKPMFNGNMRPCIITMPVECIDFSAFMTGRRAVPKIEITADDVCTAFDPVVDKIGGMVAEQAAAIKTLQTEEKLKGPKYVILVGGFGRCKYLLTALKRFVGEDVEILQSRGSGPWTAICRGAVIHASSLQGLGSFTVQIQSRIARASYGTTVIRDWNSRMHKKKDKYWDEERQGWYARDQMDWSLKIGEEMISDKPVRFSYSRLYSTDEASQRKIEVKIYTSTESPPPPRKESSVLLLCTIDWDTEINIANLSTYTNQLGKVYYKLEYELQMGSKNVVANYEVKG</sequence>
<accession>A0ABR3V2V9</accession>